<keyword evidence="4" id="KW-1185">Reference proteome</keyword>
<dbReference type="InterPro" id="IPR029058">
    <property type="entry name" value="AB_hydrolase_fold"/>
</dbReference>
<dbReference type="eggNOG" id="COG2267">
    <property type="taxonomic scope" value="Bacteria"/>
</dbReference>
<name>Q2J5R4_FRACC</name>
<dbReference type="STRING" id="106370.Francci3_4028"/>
<dbReference type="GO" id="GO:0016787">
    <property type="term" value="F:hydrolase activity"/>
    <property type="evidence" value="ECO:0007669"/>
    <property type="project" value="UniProtKB-KW"/>
</dbReference>
<reference evidence="3 4" key="1">
    <citation type="journal article" date="2007" name="Genome Res.">
        <title>Genome characteristics of facultatively symbiotic Frankia sp. strains reflect host range and host plant biogeography.</title>
        <authorList>
            <person name="Normand P."/>
            <person name="Lapierre P."/>
            <person name="Tisa L.S."/>
            <person name="Gogarten J.P."/>
            <person name="Alloisio N."/>
            <person name="Bagnarol E."/>
            <person name="Bassi C.A."/>
            <person name="Berry A.M."/>
            <person name="Bickhart D.M."/>
            <person name="Choisne N."/>
            <person name="Couloux A."/>
            <person name="Cournoyer B."/>
            <person name="Cruveiller S."/>
            <person name="Daubin V."/>
            <person name="Demange N."/>
            <person name="Francino M.P."/>
            <person name="Goltsman E."/>
            <person name="Huang Y."/>
            <person name="Kopp O.R."/>
            <person name="Labarre L."/>
            <person name="Lapidus A."/>
            <person name="Lavire C."/>
            <person name="Marechal J."/>
            <person name="Martinez M."/>
            <person name="Mastronunzio J.E."/>
            <person name="Mullin B.C."/>
            <person name="Niemann J."/>
            <person name="Pujic P."/>
            <person name="Rawnsley T."/>
            <person name="Rouy Z."/>
            <person name="Schenowitz C."/>
            <person name="Sellstedt A."/>
            <person name="Tavares F."/>
            <person name="Tomkins J.P."/>
            <person name="Vallenet D."/>
            <person name="Valverde C."/>
            <person name="Wall L.G."/>
            <person name="Wang Y."/>
            <person name="Medigue C."/>
            <person name="Benson D.R."/>
        </authorList>
    </citation>
    <scope>NUCLEOTIDE SEQUENCE [LARGE SCALE GENOMIC DNA]</scope>
    <source>
        <strain evidence="4">DSM 45818 / CECT 9043 / CcI3</strain>
    </source>
</reference>
<dbReference type="PRINTS" id="PR00111">
    <property type="entry name" value="ABHYDROLASE"/>
</dbReference>
<dbReference type="PRINTS" id="PR00412">
    <property type="entry name" value="EPOXHYDRLASE"/>
</dbReference>
<feature type="domain" description="AB hydrolase-1" evidence="2">
    <location>
        <begin position="27"/>
        <end position="261"/>
    </location>
</feature>
<organism evidence="3 4">
    <name type="scientific">Frankia casuarinae (strain DSM 45818 / CECT 9043 / HFP020203 / CcI3)</name>
    <dbReference type="NCBI Taxonomy" id="106370"/>
    <lineage>
        <taxon>Bacteria</taxon>
        <taxon>Bacillati</taxon>
        <taxon>Actinomycetota</taxon>
        <taxon>Actinomycetes</taxon>
        <taxon>Frankiales</taxon>
        <taxon>Frankiaceae</taxon>
        <taxon>Frankia</taxon>
    </lineage>
</organism>
<dbReference type="InterPro" id="IPR050266">
    <property type="entry name" value="AB_hydrolase_sf"/>
</dbReference>
<dbReference type="Gene3D" id="3.40.50.1820">
    <property type="entry name" value="alpha/beta hydrolase"/>
    <property type="match status" value="1"/>
</dbReference>
<evidence type="ECO:0000259" key="2">
    <source>
        <dbReference type="Pfam" id="PF12697"/>
    </source>
</evidence>
<dbReference type="GO" id="GO:0016020">
    <property type="term" value="C:membrane"/>
    <property type="evidence" value="ECO:0007669"/>
    <property type="project" value="TreeGrafter"/>
</dbReference>
<dbReference type="AlphaFoldDB" id="Q2J5R4"/>
<dbReference type="PANTHER" id="PTHR43798">
    <property type="entry name" value="MONOACYLGLYCEROL LIPASE"/>
    <property type="match status" value="1"/>
</dbReference>
<dbReference type="PhylomeDB" id="Q2J5R4"/>
<accession>Q2J5R4</accession>
<dbReference type="HOGENOM" id="CLU_020336_50_4_11"/>
<dbReference type="InterPro" id="IPR000639">
    <property type="entry name" value="Epox_hydrolase-like"/>
</dbReference>
<dbReference type="KEGG" id="fra:Francci3_4028"/>
<evidence type="ECO:0000313" key="4">
    <source>
        <dbReference type="Proteomes" id="UP000001937"/>
    </source>
</evidence>
<dbReference type="Pfam" id="PF12697">
    <property type="entry name" value="Abhydrolase_6"/>
    <property type="match status" value="1"/>
</dbReference>
<dbReference type="PANTHER" id="PTHR43798:SF31">
    <property type="entry name" value="AB HYDROLASE SUPERFAMILY PROTEIN YCLE"/>
    <property type="match status" value="1"/>
</dbReference>
<dbReference type="RefSeq" id="WP_011438398.1">
    <property type="nucleotide sequence ID" value="NC_007777.1"/>
</dbReference>
<gene>
    <name evidence="3" type="ordered locus">Francci3_4028</name>
</gene>
<dbReference type="SUPFAM" id="SSF53474">
    <property type="entry name" value="alpha/beta-Hydrolases"/>
    <property type="match status" value="1"/>
</dbReference>
<protein>
    <submittedName>
        <fullName evidence="3">Alpha/beta hydrolase fold</fullName>
    </submittedName>
</protein>
<dbReference type="OrthoDB" id="9808398at2"/>
<sequence>MKEHIVTGAAGARLRVLEHSPEKAPTVVLVHGLSLNAGVWDPLVARIQNSFRILAPDLRGHGRSDVPEDDTYALSRTWAEDLAAVISLAGPGPVVLVAWSYGGLVATDFLRTYGQSGLSGLVLVSPLRKIGSADALALLGPDFLATAGGLTSTDLGEAVPAAGAFVDLLRAGDWDQATRERLLGAVLAVPPRVRAAILGRVDDGDEVLAELTIPTRIIYGSDDTVIIPAAFAELDTIIAAATVTAYPGVGHIPFVENPTRFDTELTEFVGTLSSATAAVR</sequence>
<evidence type="ECO:0000256" key="1">
    <source>
        <dbReference type="ARBA" id="ARBA00022801"/>
    </source>
</evidence>
<dbReference type="InterPro" id="IPR000073">
    <property type="entry name" value="AB_hydrolase_1"/>
</dbReference>
<dbReference type="Proteomes" id="UP000001937">
    <property type="component" value="Chromosome"/>
</dbReference>
<dbReference type="EMBL" id="CP000249">
    <property type="protein sequence ID" value="ABD13378.1"/>
    <property type="molecule type" value="Genomic_DNA"/>
</dbReference>
<proteinExistence type="predicted"/>
<keyword evidence="1 3" id="KW-0378">Hydrolase</keyword>
<dbReference type="ESTHER" id="frasc-q2j5r4">
    <property type="family name" value="Haloperoxidase"/>
</dbReference>
<evidence type="ECO:0000313" key="3">
    <source>
        <dbReference type="EMBL" id="ABD13378.1"/>
    </source>
</evidence>